<sequence length="126" mass="14337">KRIKGISQLNSKQNESLPCPGGEVCLEYLGNESDKALSTSGENSQCSSSHTHNRCSRNLKTVYEDTKDQTPRLCLEQVDLKKEISEVCHDSNDCSKETDYSFDNEENSRPQNEEYFFDDPYNSIQS</sequence>
<dbReference type="EMBL" id="GECZ01001726">
    <property type="protein sequence ID" value="JAS68043.1"/>
    <property type="molecule type" value="Transcribed_RNA"/>
</dbReference>
<name>A0A1B6H049_9HEMI</name>
<evidence type="ECO:0000313" key="2">
    <source>
        <dbReference type="EMBL" id="JAS68043.1"/>
    </source>
</evidence>
<feature type="non-terminal residue" evidence="2">
    <location>
        <position position="126"/>
    </location>
</feature>
<feature type="region of interest" description="Disordered" evidence="1">
    <location>
        <begin position="35"/>
        <end position="58"/>
    </location>
</feature>
<accession>A0A1B6H049</accession>
<feature type="non-terminal residue" evidence="2">
    <location>
        <position position="1"/>
    </location>
</feature>
<feature type="compositionally biased region" description="Polar residues" evidence="1">
    <location>
        <begin position="36"/>
        <end position="50"/>
    </location>
</feature>
<gene>
    <name evidence="2" type="ORF">g.6978</name>
</gene>
<feature type="region of interest" description="Disordered" evidence="1">
    <location>
        <begin position="91"/>
        <end position="126"/>
    </location>
</feature>
<evidence type="ECO:0000256" key="1">
    <source>
        <dbReference type="SAM" id="MobiDB-lite"/>
    </source>
</evidence>
<proteinExistence type="predicted"/>
<organism evidence="2">
    <name type="scientific">Cuerna arida</name>
    <dbReference type="NCBI Taxonomy" id="1464854"/>
    <lineage>
        <taxon>Eukaryota</taxon>
        <taxon>Metazoa</taxon>
        <taxon>Ecdysozoa</taxon>
        <taxon>Arthropoda</taxon>
        <taxon>Hexapoda</taxon>
        <taxon>Insecta</taxon>
        <taxon>Pterygota</taxon>
        <taxon>Neoptera</taxon>
        <taxon>Paraneoptera</taxon>
        <taxon>Hemiptera</taxon>
        <taxon>Auchenorrhyncha</taxon>
        <taxon>Membracoidea</taxon>
        <taxon>Cicadellidae</taxon>
        <taxon>Cicadellinae</taxon>
        <taxon>Proconiini</taxon>
        <taxon>Cuerna</taxon>
    </lineage>
</organism>
<protein>
    <submittedName>
        <fullName evidence="2">Uncharacterized protein</fullName>
    </submittedName>
</protein>
<dbReference type="AlphaFoldDB" id="A0A1B6H049"/>
<reference evidence="2" key="1">
    <citation type="submission" date="2015-11" db="EMBL/GenBank/DDBJ databases">
        <title>De novo transcriptome assembly of four potential Pierce s Disease insect vectors from Arizona vineyards.</title>
        <authorList>
            <person name="Tassone E.E."/>
        </authorList>
    </citation>
    <scope>NUCLEOTIDE SEQUENCE</scope>
</reference>